<proteinExistence type="predicted"/>
<reference evidence="6 7" key="2">
    <citation type="submission" date="2018-11" db="EMBL/GenBank/DDBJ databases">
        <authorList>
            <consortium name="Pathogen Informatics"/>
        </authorList>
    </citation>
    <scope>NUCLEOTIDE SEQUENCE [LARGE SCALE GENOMIC DNA]</scope>
</reference>
<dbReference type="InterPro" id="IPR058265">
    <property type="entry name" value="DUF7959"/>
</dbReference>
<keyword evidence="7" id="KW-1185">Reference proteome</keyword>
<protein>
    <submittedName>
        <fullName evidence="8">Chondroitin sulfate proteoglycan 4</fullName>
    </submittedName>
</protein>
<dbReference type="InterPro" id="IPR058831">
    <property type="entry name" value="LolA-like_dom_2nd"/>
</dbReference>
<feature type="signal peptide" evidence="2">
    <location>
        <begin position="1"/>
        <end position="16"/>
    </location>
</feature>
<feature type="chain" id="PRO_5043135976" evidence="2">
    <location>
        <begin position="17"/>
        <end position="641"/>
    </location>
</feature>
<evidence type="ECO:0000313" key="6">
    <source>
        <dbReference type="EMBL" id="VDM95187.1"/>
    </source>
</evidence>
<evidence type="ECO:0000313" key="8">
    <source>
        <dbReference type="WBParaSite" id="TCLT_0000027901-mRNA-1"/>
    </source>
</evidence>
<reference evidence="8" key="1">
    <citation type="submission" date="2016-04" db="UniProtKB">
        <authorList>
            <consortium name="WormBaseParasite"/>
        </authorList>
    </citation>
    <scope>IDENTIFICATION</scope>
</reference>
<dbReference type="STRING" id="103827.A0A158RAN3"/>
<name>A0A158RAN3_THECL</name>
<evidence type="ECO:0000259" key="4">
    <source>
        <dbReference type="Pfam" id="PF25898"/>
    </source>
</evidence>
<dbReference type="Pfam" id="PF25898">
    <property type="entry name" value="LolA_2nd_metazoa"/>
    <property type="match status" value="1"/>
</dbReference>
<sequence length="641" mass="72247">MNWFWFILLPVTLITSFQPKCKMNFNDSLHKFSLPKTLALNNNYKVVIRHTNWLKNVTSLISETRTESEADVTILSRSENMTRFFFGNLNYTYNGTSCSAIPDISALPALYIQPELAKVLNYTGTFMGDLIDFVLKHNFTYQYLANKTDIIGGVDAYLWLGCYFNANIVFQAEVAYAGQHSLTSYSSSVKNPYMLYIRIAVFDGINLLGFDSVDITQLEFLPKGTKLNAELPEGLYCNGFPESKRPIMFPKRFEMSFDYIDVMGRVIHDIDIDYDGNSRIFSMHFDVKGKGDVPFMGNATIPEALSNIHIIHDFQYGLQYILDGDSKVCKTVTAIDENFGNIKVLNASTKQIDLREPEQLFWSSENSTFYNAGKRIVNDVPLDVYVTKVNTSTASTVVEMLFTSENWVVGKVKAPLLYSIIQHHTDHSDKKTKTVIRVHSFKNNSVNAIEQTSFSTFSCLKLVESSYVYVTIKNTTLAYLENVGIDRVQERLRETIARVAGVSVLRIGNFFFKQMQETVIAFFVIGESSGVKPANTWNRSNETSAKAALNSLNLTLNEKDITFFVPIDTHSVMLSLSKSSLGTIPSTWKPTVIPSFSGYTGGSMFVLGFFMLLLGAALAVGIVYLIWTRQHYSGLAYQVFE</sequence>
<organism evidence="8">
    <name type="scientific">Thelazia callipaeda</name>
    <name type="common">Oriental eyeworm</name>
    <name type="synonym">Parasitic nematode</name>
    <dbReference type="NCBI Taxonomy" id="103827"/>
    <lineage>
        <taxon>Eukaryota</taxon>
        <taxon>Metazoa</taxon>
        <taxon>Ecdysozoa</taxon>
        <taxon>Nematoda</taxon>
        <taxon>Chromadorea</taxon>
        <taxon>Rhabditida</taxon>
        <taxon>Spirurina</taxon>
        <taxon>Spiruromorpha</taxon>
        <taxon>Thelazioidea</taxon>
        <taxon>Thelaziidae</taxon>
        <taxon>Thelazia</taxon>
    </lineage>
</organism>
<dbReference type="Pfam" id="PF25899">
    <property type="entry name" value="DUF7959"/>
    <property type="match status" value="1"/>
</dbReference>
<evidence type="ECO:0000313" key="7">
    <source>
        <dbReference type="Proteomes" id="UP000276776"/>
    </source>
</evidence>
<feature type="transmembrane region" description="Helical" evidence="1">
    <location>
        <begin position="604"/>
        <end position="627"/>
    </location>
</feature>
<keyword evidence="2" id="KW-0732">Signal</keyword>
<dbReference type="PANTHER" id="PTHR36902:SF1">
    <property type="entry name" value="ENRICHED IN SURFACE-LABELED PROTEOME PROTEIN 9"/>
    <property type="match status" value="1"/>
</dbReference>
<dbReference type="Proteomes" id="UP000276776">
    <property type="component" value="Unassembled WGS sequence"/>
</dbReference>
<keyword evidence="1" id="KW-1133">Transmembrane helix</keyword>
<dbReference type="Pfam" id="PF25897">
    <property type="entry name" value="LolA_1st_nematode"/>
    <property type="match status" value="1"/>
</dbReference>
<keyword evidence="1" id="KW-0472">Membrane</keyword>
<feature type="domain" description="LolA-like" evidence="4">
    <location>
        <begin position="232"/>
        <end position="460"/>
    </location>
</feature>
<dbReference type="InterPro" id="IPR058830">
    <property type="entry name" value="LolA-like_dom_1st"/>
</dbReference>
<keyword evidence="1" id="KW-0812">Transmembrane</keyword>
<dbReference type="WBParaSite" id="TCLT_0000027901-mRNA-1">
    <property type="protein sequence ID" value="TCLT_0000027901-mRNA-1"/>
    <property type="gene ID" value="TCLT_0000027901"/>
</dbReference>
<gene>
    <name evidence="6" type="ORF">TCLT_LOCUS280</name>
</gene>
<dbReference type="EMBL" id="UYYF01000017">
    <property type="protein sequence ID" value="VDM95187.1"/>
    <property type="molecule type" value="Genomic_DNA"/>
</dbReference>
<feature type="domain" description="LolA-like" evidence="3">
    <location>
        <begin position="33"/>
        <end position="222"/>
    </location>
</feature>
<dbReference type="OMA" id="TYNETSC"/>
<evidence type="ECO:0000256" key="2">
    <source>
        <dbReference type="SAM" id="SignalP"/>
    </source>
</evidence>
<evidence type="ECO:0000256" key="1">
    <source>
        <dbReference type="SAM" id="Phobius"/>
    </source>
</evidence>
<dbReference type="PANTHER" id="PTHR36902">
    <property type="entry name" value="ENRICHED IN SURFACE-LABELED PROTEOME PROTEIN 9"/>
    <property type="match status" value="1"/>
</dbReference>
<dbReference type="AlphaFoldDB" id="A0A158RAN3"/>
<evidence type="ECO:0000259" key="3">
    <source>
        <dbReference type="Pfam" id="PF25897"/>
    </source>
</evidence>
<evidence type="ECO:0000259" key="5">
    <source>
        <dbReference type="Pfam" id="PF25899"/>
    </source>
</evidence>
<accession>A0A158RAN3</accession>
<dbReference type="OrthoDB" id="5983572at2759"/>
<feature type="domain" description="DUF7959" evidence="5">
    <location>
        <begin position="466"/>
        <end position="586"/>
    </location>
</feature>